<name>B4GRT5_DROPE</name>
<accession>B4GRT5</accession>
<gene>
    <name evidence="1" type="primary">Dper\GL25263</name>
    <name evidence="1" type="ORF">Dper_GL25263</name>
</gene>
<organism evidence="2">
    <name type="scientific">Drosophila persimilis</name>
    <name type="common">Fruit fly</name>
    <dbReference type="NCBI Taxonomy" id="7234"/>
    <lineage>
        <taxon>Eukaryota</taxon>
        <taxon>Metazoa</taxon>
        <taxon>Ecdysozoa</taxon>
        <taxon>Arthropoda</taxon>
        <taxon>Hexapoda</taxon>
        <taxon>Insecta</taxon>
        <taxon>Pterygota</taxon>
        <taxon>Neoptera</taxon>
        <taxon>Endopterygota</taxon>
        <taxon>Diptera</taxon>
        <taxon>Brachycera</taxon>
        <taxon>Muscomorpha</taxon>
        <taxon>Ephydroidea</taxon>
        <taxon>Drosophilidae</taxon>
        <taxon>Drosophila</taxon>
        <taxon>Sophophora</taxon>
    </lineage>
</organism>
<dbReference type="HOGENOM" id="CLU_706507_0_0_1"/>
<dbReference type="EMBL" id="CH479188">
    <property type="protein sequence ID" value="EDW40470.1"/>
    <property type="molecule type" value="Genomic_DNA"/>
</dbReference>
<protein>
    <submittedName>
        <fullName evidence="1">GL25263</fullName>
    </submittedName>
</protein>
<sequence>MGESEVLKLNDYCFEMILSQLSMEGQISFAQTCQRFRGVFMGWSRREFASVWIVGEVLAVELRLLSEVAMSVKKLNIYCNDLDSCFDSQYPNRSRNILIKNFCRLIQSMRNLQLVKIWQGNRHSTSISKHVLRILKDSSQLRQLHICTLMTPSTRNYMTAAKTQAAPCQCSSISWLARGPRTTLLSLSVKGQICAVHEAESLASIKSLEVLDCNFSNPDCVLLLTGLSSLRALRITYLQQIDISSAYLYLIRQCRELRFLRIFDYNINPDFVREGLRSATDVEAKKPLKLLIHGRHNSSTLREFTSMAEDKKNIIFRSLTATELFTLI</sequence>
<dbReference type="Proteomes" id="UP000008744">
    <property type="component" value="Unassembled WGS sequence"/>
</dbReference>
<keyword evidence="2" id="KW-1185">Reference proteome</keyword>
<dbReference type="SUPFAM" id="SSF52047">
    <property type="entry name" value="RNI-like"/>
    <property type="match status" value="1"/>
</dbReference>
<reference evidence="1 2" key="1">
    <citation type="journal article" date="2007" name="Nature">
        <title>Evolution of genes and genomes on the Drosophila phylogeny.</title>
        <authorList>
            <consortium name="Drosophila 12 Genomes Consortium"/>
            <person name="Clark A.G."/>
            <person name="Eisen M.B."/>
            <person name="Smith D.R."/>
            <person name="Bergman C.M."/>
            <person name="Oliver B."/>
            <person name="Markow T.A."/>
            <person name="Kaufman T.C."/>
            <person name="Kellis M."/>
            <person name="Gelbart W."/>
            <person name="Iyer V.N."/>
            <person name="Pollard D.A."/>
            <person name="Sackton T.B."/>
            <person name="Larracuente A.M."/>
            <person name="Singh N.D."/>
            <person name="Abad J.P."/>
            <person name="Abt D.N."/>
            <person name="Adryan B."/>
            <person name="Aguade M."/>
            <person name="Akashi H."/>
            <person name="Anderson W.W."/>
            <person name="Aquadro C.F."/>
            <person name="Ardell D.H."/>
            <person name="Arguello R."/>
            <person name="Artieri C.G."/>
            <person name="Barbash D.A."/>
            <person name="Barker D."/>
            <person name="Barsanti P."/>
            <person name="Batterham P."/>
            <person name="Batzoglou S."/>
            <person name="Begun D."/>
            <person name="Bhutkar A."/>
            <person name="Blanco E."/>
            <person name="Bosak S.A."/>
            <person name="Bradley R.K."/>
            <person name="Brand A.D."/>
            <person name="Brent M.R."/>
            <person name="Brooks A.N."/>
            <person name="Brown R.H."/>
            <person name="Butlin R.K."/>
            <person name="Caggese C."/>
            <person name="Calvi B.R."/>
            <person name="Bernardo de Carvalho A."/>
            <person name="Caspi A."/>
            <person name="Castrezana S."/>
            <person name="Celniker S.E."/>
            <person name="Chang J.L."/>
            <person name="Chapple C."/>
            <person name="Chatterji S."/>
            <person name="Chinwalla A."/>
            <person name="Civetta A."/>
            <person name="Clifton S.W."/>
            <person name="Comeron J.M."/>
            <person name="Costello J.C."/>
            <person name="Coyne J.A."/>
            <person name="Daub J."/>
            <person name="David R.G."/>
            <person name="Delcher A.L."/>
            <person name="Delehaunty K."/>
            <person name="Do C.B."/>
            <person name="Ebling H."/>
            <person name="Edwards K."/>
            <person name="Eickbush T."/>
            <person name="Evans J.D."/>
            <person name="Filipski A."/>
            <person name="Findeiss S."/>
            <person name="Freyhult E."/>
            <person name="Fulton L."/>
            <person name="Fulton R."/>
            <person name="Garcia A.C."/>
            <person name="Gardiner A."/>
            <person name="Garfield D.A."/>
            <person name="Garvin B.E."/>
            <person name="Gibson G."/>
            <person name="Gilbert D."/>
            <person name="Gnerre S."/>
            <person name="Godfrey J."/>
            <person name="Good R."/>
            <person name="Gotea V."/>
            <person name="Gravely B."/>
            <person name="Greenberg A.J."/>
            <person name="Griffiths-Jones S."/>
            <person name="Gross S."/>
            <person name="Guigo R."/>
            <person name="Gustafson E.A."/>
            <person name="Haerty W."/>
            <person name="Hahn M.W."/>
            <person name="Halligan D.L."/>
            <person name="Halpern A.L."/>
            <person name="Halter G.M."/>
            <person name="Han M.V."/>
            <person name="Heger A."/>
            <person name="Hillier L."/>
            <person name="Hinrichs A.S."/>
            <person name="Holmes I."/>
            <person name="Hoskins R.A."/>
            <person name="Hubisz M.J."/>
            <person name="Hultmark D."/>
            <person name="Huntley M.A."/>
            <person name="Jaffe D.B."/>
            <person name="Jagadeeshan S."/>
            <person name="Jeck W.R."/>
            <person name="Johnson J."/>
            <person name="Jones C.D."/>
            <person name="Jordan W.C."/>
            <person name="Karpen G.H."/>
            <person name="Kataoka E."/>
            <person name="Keightley P.D."/>
            <person name="Kheradpour P."/>
            <person name="Kirkness E.F."/>
            <person name="Koerich L.B."/>
            <person name="Kristiansen K."/>
            <person name="Kudrna D."/>
            <person name="Kulathinal R.J."/>
            <person name="Kumar S."/>
            <person name="Kwok R."/>
            <person name="Lander E."/>
            <person name="Langley C.H."/>
            <person name="Lapoint R."/>
            <person name="Lazzaro B.P."/>
            <person name="Lee S.J."/>
            <person name="Levesque L."/>
            <person name="Li R."/>
            <person name="Lin C.F."/>
            <person name="Lin M.F."/>
            <person name="Lindblad-Toh K."/>
            <person name="Llopart A."/>
            <person name="Long M."/>
            <person name="Low L."/>
            <person name="Lozovsky E."/>
            <person name="Lu J."/>
            <person name="Luo M."/>
            <person name="Machado C.A."/>
            <person name="Makalowski W."/>
            <person name="Marzo M."/>
            <person name="Matsuda M."/>
            <person name="Matzkin L."/>
            <person name="McAllister B."/>
            <person name="McBride C.S."/>
            <person name="McKernan B."/>
            <person name="McKernan K."/>
            <person name="Mendez-Lago M."/>
            <person name="Minx P."/>
            <person name="Mollenhauer M.U."/>
            <person name="Montooth K."/>
            <person name="Mount S.M."/>
            <person name="Mu X."/>
            <person name="Myers E."/>
            <person name="Negre B."/>
            <person name="Newfeld S."/>
            <person name="Nielsen R."/>
            <person name="Noor M.A."/>
            <person name="O'Grady P."/>
            <person name="Pachter L."/>
            <person name="Papaceit M."/>
            <person name="Parisi M.J."/>
            <person name="Parisi M."/>
            <person name="Parts L."/>
            <person name="Pedersen J.S."/>
            <person name="Pesole G."/>
            <person name="Phillippy A.M."/>
            <person name="Ponting C.P."/>
            <person name="Pop M."/>
            <person name="Porcelli D."/>
            <person name="Powell J.R."/>
            <person name="Prohaska S."/>
            <person name="Pruitt K."/>
            <person name="Puig M."/>
            <person name="Quesneville H."/>
            <person name="Ram K.R."/>
            <person name="Rand D."/>
            <person name="Rasmussen M.D."/>
            <person name="Reed L.K."/>
            <person name="Reenan R."/>
            <person name="Reily A."/>
            <person name="Remington K.A."/>
            <person name="Rieger T.T."/>
            <person name="Ritchie M.G."/>
            <person name="Robin C."/>
            <person name="Rogers Y.H."/>
            <person name="Rohde C."/>
            <person name="Rozas J."/>
            <person name="Rubenfield M.J."/>
            <person name="Ruiz A."/>
            <person name="Russo S."/>
            <person name="Salzberg S.L."/>
            <person name="Sanchez-Gracia A."/>
            <person name="Saranga D.J."/>
            <person name="Sato H."/>
            <person name="Schaeffer S.W."/>
            <person name="Schatz M.C."/>
            <person name="Schlenke T."/>
            <person name="Schwartz R."/>
            <person name="Segarra C."/>
            <person name="Singh R.S."/>
            <person name="Sirot L."/>
            <person name="Sirota M."/>
            <person name="Sisneros N.B."/>
            <person name="Smith C.D."/>
            <person name="Smith T.F."/>
            <person name="Spieth J."/>
            <person name="Stage D.E."/>
            <person name="Stark A."/>
            <person name="Stephan W."/>
            <person name="Strausberg R.L."/>
            <person name="Strempel S."/>
            <person name="Sturgill D."/>
            <person name="Sutton G."/>
            <person name="Sutton G.G."/>
            <person name="Tao W."/>
            <person name="Teichmann S."/>
            <person name="Tobari Y.N."/>
            <person name="Tomimura Y."/>
            <person name="Tsolas J.M."/>
            <person name="Valente V.L."/>
            <person name="Venter E."/>
            <person name="Venter J.C."/>
            <person name="Vicario S."/>
            <person name="Vieira F.G."/>
            <person name="Vilella A.J."/>
            <person name="Villasante A."/>
            <person name="Walenz B."/>
            <person name="Wang J."/>
            <person name="Wasserman M."/>
            <person name="Watts T."/>
            <person name="Wilson D."/>
            <person name="Wilson R.K."/>
            <person name="Wing R.A."/>
            <person name="Wolfner M.F."/>
            <person name="Wong A."/>
            <person name="Wong G.K."/>
            <person name="Wu C.I."/>
            <person name="Wu G."/>
            <person name="Yamamoto D."/>
            <person name="Yang H.P."/>
            <person name="Yang S.P."/>
            <person name="Yorke J.A."/>
            <person name="Yoshida K."/>
            <person name="Zdobnov E."/>
            <person name="Zhang P."/>
            <person name="Zhang Y."/>
            <person name="Zimin A.V."/>
            <person name="Baldwin J."/>
            <person name="Abdouelleil A."/>
            <person name="Abdulkadir J."/>
            <person name="Abebe A."/>
            <person name="Abera B."/>
            <person name="Abreu J."/>
            <person name="Acer S.C."/>
            <person name="Aftuck L."/>
            <person name="Alexander A."/>
            <person name="An P."/>
            <person name="Anderson E."/>
            <person name="Anderson S."/>
            <person name="Arachi H."/>
            <person name="Azer M."/>
            <person name="Bachantsang P."/>
            <person name="Barry A."/>
            <person name="Bayul T."/>
            <person name="Berlin A."/>
            <person name="Bessette D."/>
            <person name="Bloom T."/>
            <person name="Blye J."/>
            <person name="Boguslavskiy L."/>
            <person name="Bonnet C."/>
            <person name="Boukhgalter B."/>
            <person name="Bourzgui I."/>
            <person name="Brown A."/>
            <person name="Cahill P."/>
            <person name="Channer S."/>
            <person name="Cheshatsang Y."/>
            <person name="Chuda L."/>
            <person name="Citroen M."/>
            <person name="Collymore A."/>
            <person name="Cooke P."/>
            <person name="Costello M."/>
            <person name="D'Aco K."/>
            <person name="Daza R."/>
            <person name="De Haan G."/>
            <person name="DeGray S."/>
            <person name="DeMaso C."/>
            <person name="Dhargay N."/>
            <person name="Dooley K."/>
            <person name="Dooley E."/>
            <person name="Doricent M."/>
            <person name="Dorje P."/>
            <person name="Dorjee K."/>
            <person name="Dupes A."/>
            <person name="Elong R."/>
            <person name="Falk J."/>
            <person name="Farina A."/>
            <person name="Faro S."/>
            <person name="Ferguson D."/>
            <person name="Fisher S."/>
            <person name="Foley C.D."/>
            <person name="Franke A."/>
            <person name="Friedrich D."/>
            <person name="Gadbois L."/>
            <person name="Gearin G."/>
            <person name="Gearin C.R."/>
            <person name="Giannoukos G."/>
            <person name="Goode T."/>
            <person name="Graham J."/>
            <person name="Grandbois E."/>
            <person name="Grewal S."/>
            <person name="Gyaltsen K."/>
            <person name="Hafez N."/>
            <person name="Hagos B."/>
            <person name="Hall J."/>
            <person name="Henson C."/>
            <person name="Hollinger A."/>
            <person name="Honan T."/>
            <person name="Huard M.D."/>
            <person name="Hughes L."/>
            <person name="Hurhula B."/>
            <person name="Husby M.E."/>
            <person name="Kamat A."/>
            <person name="Kanga B."/>
            <person name="Kashin S."/>
            <person name="Khazanovich D."/>
            <person name="Kisner P."/>
            <person name="Lance K."/>
            <person name="Lara M."/>
            <person name="Lee W."/>
            <person name="Lennon N."/>
            <person name="Letendre F."/>
            <person name="LeVine R."/>
            <person name="Lipovsky A."/>
            <person name="Liu X."/>
            <person name="Liu J."/>
            <person name="Liu S."/>
            <person name="Lokyitsang T."/>
            <person name="Lokyitsang Y."/>
            <person name="Lubonja R."/>
            <person name="Lui A."/>
            <person name="MacDonald P."/>
            <person name="Magnisalis V."/>
            <person name="Maru K."/>
            <person name="Matthews C."/>
            <person name="McCusker W."/>
            <person name="McDonough S."/>
            <person name="Mehta T."/>
            <person name="Meldrim J."/>
            <person name="Meneus L."/>
            <person name="Mihai O."/>
            <person name="Mihalev A."/>
            <person name="Mihova T."/>
            <person name="Mittelman R."/>
            <person name="Mlenga V."/>
            <person name="Montmayeur A."/>
            <person name="Mulrain L."/>
            <person name="Navidi A."/>
            <person name="Naylor J."/>
            <person name="Negash T."/>
            <person name="Nguyen T."/>
            <person name="Nguyen N."/>
            <person name="Nicol R."/>
            <person name="Norbu C."/>
            <person name="Norbu N."/>
            <person name="Novod N."/>
            <person name="O'Neill B."/>
            <person name="Osman S."/>
            <person name="Markiewicz E."/>
            <person name="Oyono O.L."/>
            <person name="Patti C."/>
            <person name="Phunkhang P."/>
            <person name="Pierre F."/>
            <person name="Priest M."/>
            <person name="Raghuraman S."/>
            <person name="Rege F."/>
            <person name="Reyes R."/>
            <person name="Rise C."/>
            <person name="Rogov P."/>
            <person name="Ross K."/>
            <person name="Ryan E."/>
            <person name="Settipalli S."/>
            <person name="Shea T."/>
            <person name="Sherpa N."/>
            <person name="Shi L."/>
            <person name="Shih D."/>
            <person name="Sparrow T."/>
            <person name="Spaulding J."/>
            <person name="Stalker J."/>
            <person name="Stange-Thomann N."/>
            <person name="Stavropoulos S."/>
            <person name="Stone C."/>
            <person name="Strader C."/>
            <person name="Tesfaye S."/>
            <person name="Thomson T."/>
            <person name="Thoulutsang Y."/>
            <person name="Thoulutsang D."/>
            <person name="Topham K."/>
            <person name="Topping I."/>
            <person name="Tsamla T."/>
            <person name="Vassiliev H."/>
            <person name="Vo A."/>
            <person name="Wangchuk T."/>
            <person name="Wangdi T."/>
            <person name="Weiand M."/>
            <person name="Wilkinson J."/>
            <person name="Wilson A."/>
            <person name="Yadav S."/>
            <person name="Young G."/>
            <person name="Yu Q."/>
            <person name="Zembek L."/>
            <person name="Zhong D."/>
            <person name="Zimmer A."/>
            <person name="Zwirko Z."/>
            <person name="Jaffe D.B."/>
            <person name="Alvarez P."/>
            <person name="Brockman W."/>
            <person name="Butler J."/>
            <person name="Chin C."/>
            <person name="Gnerre S."/>
            <person name="Grabherr M."/>
            <person name="Kleber M."/>
            <person name="Mauceli E."/>
            <person name="MacCallum I."/>
        </authorList>
    </citation>
    <scope>NUCLEOTIDE SEQUENCE [LARGE SCALE GENOMIC DNA]</scope>
    <source>
        <strain evidence="2">MSH-3 / Tucson 14011-0111.49</strain>
    </source>
</reference>
<dbReference type="OMA" id="LYIMLGR"/>
<proteinExistence type="predicted"/>
<evidence type="ECO:0000313" key="1">
    <source>
        <dbReference type="EMBL" id="EDW40470.1"/>
    </source>
</evidence>
<dbReference type="InterPro" id="IPR032675">
    <property type="entry name" value="LRR_dom_sf"/>
</dbReference>
<dbReference type="PhylomeDB" id="B4GRT5"/>
<dbReference type="AlphaFoldDB" id="B4GRT5"/>
<dbReference type="OrthoDB" id="7831775at2759"/>
<dbReference type="Gene3D" id="3.80.10.10">
    <property type="entry name" value="Ribonuclease Inhibitor"/>
    <property type="match status" value="1"/>
</dbReference>
<evidence type="ECO:0000313" key="2">
    <source>
        <dbReference type="Proteomes" id="UP000008744"/>
    </source>
</evidence>